<feature type="chain" id="PRO_5011964619" description="Protein BatD" evidence="3">
    <location>
        <begin position="17"/>
        <end position="435"/>
    </location>
</feature>
<feature type="region of interest" description="Disordered" evidence="1">
    <location>
        <begin position="416"/>
        <end position="435"/>
    </location>
</feature>
<dbReference type="PANTHER" id="PTHR40940:SF1">
    <property type="entry name" value="PROTEIN BATD"/>
    <property type="match status" value="1"/>
</dbReference>
<evidence type="ECO:0000313" key="4">
    <source>
        <dbReference type="EMBL" id="ORL60141.1"/>
    </source>
</evidence>
<protein>
    <recommendedName>
        <fullName evidence="6">Protein BatD</fullName>
    </recommendedName>
</protein>
<feature type="transmembrane region" description="Helical" evidence="2">
    <location>
        <begin position="293"/>
        <end position="317"/>
    </location>
</feature>
<keyword evidence="2" id="KW-0472">Membrane</keyword>
<keyword evidence="3" id="KW-0732">Signal</keyword>
<gene>
    <name evidence="4" type="ORF">B7H17_23055</name>
</gene>
<proteinExistence type="predicted"/>
<dbReference type="AlphaFoldDB" id="A0A1X0ZP41"/>
<reference evidence="4 5" key="1">
    <citation type="submission" date="2017-04" db="EMBL/GenBank/DDBJ databases">
        <title>Presence of VIM-2 positive Pseudomonas species in chickens and their surrounding environment.</title>
        <authorList>
            <person name="Zhang R."/>
        </authorList>
    </citation>
    <scope>NUCLEOTIDE SEQUENCE [LARGE SCALE GENOMIC DNA]</scope>
    <source>
        <strain evidence="4 5">DZ-C18</strain>
    </source>
</reference>
<evidence type="ECO:0000256" key="1">
    <source>
        <dbReference type="SAM" id="MobiDB-lite"/>
    </source>
</evidence>
<evidence type="ECO:0008006" key="6">
    <source>
        <dbReference type="Google" id="ProtNLM"/>
    </source>
</evidence>
<organism evidence="4 5">
    <name type="scientific">Pseudomonas putida</name>
    <name type="common">Arthrobacter siderocapsulatus</name>
    <dbReference type="NCBI Taxonomy" id="303"/>
    <lineage>
        <taxon>Bacteria</taxon>
        <taxon>Pseudomonadati</taxon>
        <taxon>Pseudomonadota</taxon>
        <taxon>Gammaproteobacteria</taxon>
        <taxon>Pseudomonadales</taxon>
        <taxon>Pseudomonadaceae</taxon>
        <taxon>Pseudomonas</taxon>
    </lineage>
</organism>
<sequence length="435" mass="47258">MKCLLWILLVPLLVQAAEPEVRVRSQLLPADTVLVGGTVSLQVDLLVDTWFDAAPQLPALKLEGAVVAAPSSEATHLNERIDGKAFFGLRLSYQITPQQAKPFDIPALAIQVTPGQGSGPVMVKSPPQHFVARQPAGAGQGRHLVARALQFTQQLEHSHQPLRVGDSVTRRLQVRAEGAQAMLIPAPAFSEIDGLRRYVQPPVVAPLSDGRGGISGGQREDAVTYVVTEAGHYRLPPIELQWWDADSGEAHSASVPALELEASGAAVYQAPFSISDDLRALGRTARVHIASHWLLAACALVLLGGLVYFGRGWYLTLRDAWGRWRQRRKAAWLASAEHAWRQIPGQLRQEPPQLSALYLWIRRTTGCREMSTGLPSLPAAVSKCLLAFLGARYGASLRQAATAAQVVDTLPALRRTVTEQNRPSSGRHGLKKLNP</sequence>
<evidence type="ECO:0000313" key="5">
    <source>
        <dbReference type="Proteomes" id="UP000193675"/>
    </source>
</evidence>
<keyword evidence="2" id="KW-1133">Transmembrane helix</keyword>
<dbReference type="RefSeq" id="WP_084858890.1">
    <property type="nucleotide sequence ID" value="NZ_NBWC01000041.1"/>
</dbReference>
<accession>A0A1X0ZP41</accession>
<feature type="signal peptide" evidence="3">
    <location>
        <begin position="1"/>
        <end position="16"/>
    </location>
</feature>
<keyword evidence="2" id="KW-0812">Transmembrane</keyword>
<dbReference type="InterPro" id="IPR025738">
    <property type="entry name" value="BatD"/>
</dbReference>
<dbReference type="EMBL" id="NBWC01000041">
    <property type="protein sequence ID" value="ORL60141.1"/>
    <property type="molecule type" value="Genomic_DNA"/>
</dbReference>
<comment type="caution">
    <text evidence="4">The sequence shown here is derived from an EMBL/GenBank/DDBJ whole genome shotgun (WGS) entry which is preliminary data.</text>
</comment>
<dbReference type="PANTHER" id="PTHR40940">
    <property type="entry name" value="PROTEIN BATD-RELATED"/>
    <property type="match status" value="1"/>
</dbReference>
<evidence type="ECO:0000256" key="3">
    <source>
        <dbReference type="SAM" id="SignalP"/>
    </source>
</evidence>
<evidence type="ECO:0000256" key="2">
    <source>
        <dbReference type="SAM" id="Phobius"/>
    </source>
</evidence>
<name>A0A1X0ZP41_PSEPU</name>
<dbReference type="Proteomes" id="UP000193675">
    <property type="component" value="Unassembled WGS sequence"/>
</dbReference>
<dbReference type="OrthoDB" id="5293418at2"/>